<dbReference type="Pfam" id="PF05738">
    <property type="entry name" value="Cna_B"/>
    <property type="match status" value="1"/>
</dbReference>
<keyword evidence="2" id="KW-0812">Transmembrane</keyword>
<evidence type="ECO:0000313" key="5">
    <source>
        <dbReference type="Proteomes" id="UP001524944"/>
    </source>
</evidence>
<dbReference type="EMBL" id="JANPWE010000002">
    <property type="protein sequence ID" value="MCR6545064.1"/>
    <property type="molecule type" value="Genomic_DNA"/>
</dbReference>
<dbReference type="Gene3D" id="2.60.40.1140">
    <property type="entry name" value="Collagen-binding surface protein Cna, B-type domain"/>
    <property type="match status" value="1"/>
</dbReference>
<evidence type="ECO:0000256" key="1">
    <source>
        <dbReference type="SAM" id="MobiDB-lite"/>
    </source>
</evidence>
<comment type="caution">
    <text evidence="4">The sequence shown here is derived from an EMBL/GenBank/DDBJ whole genome shotgun (WGS) entry which is preliminary data.</text>
</comment>
<evidence type="ECO:0000259" key="3">
    <source>
        <dbReference type="Pfam" id="PF05738"/>
    </source>
</evidence>
<evidence type="ECO:0000313" key="4">
    <source>
        <dbReference type="EMBL" id="MCR6545064.1"/>
    </source>
</evidence>
<keyword evidence="5" id="KW-1185">Reference proteome</keyword>
<feature type="compositionally biased region" description="Pro residues" evidence="1">
    <location>
        <begin position="289"/>
        <end position="309"/>
    </location>
</feature>
<feature type="domain" description="CNA-B" evidence="3">
    <location>
        <begin position="189"/>
        <end position="268"/>
    </location>
</feature>
<dbReference type="CDD" id="cd00222">
    <property type="entry name" value="CollagenBindB"/>
    <property type="match status" value="1"/>
</dbReference>
<sequence>MFDKNNKTLIFFIALLLLLSVSTIVSGVGNSSDQPACSFTVTLKEAGSHRVVPEASLTLYQVAGAKTGNVHPAYVFTEDFGDCGISLHDLNDEGLAQHLAVFAAEQGLTGIRKTSGREGSVTFDTLDPGLYLVVQRGSVSGYYAISPFLVALPMLSGDGVSLIYDVEATPKVEKRPGGGGGSSSNTAKITVKKVWAEDGNIKTPGSVTVKLLRDDEAYDTIKLSAANAWSYTWSKLSKNYRWSVAETEVPAGFTVSYATSGTTTTITNSAKKEPPGVLEPSDPSDPSNPTDPVPVIPSPTGPPNPPGIDVPPGSVPSSPLAPGPDSSVPALAGPTTPSEGGGLLVKAGQLNWPIPLLAVIGLILFAVGWQWTFLTKRKEHE</sequence>
<dbReference type="Gene3D" id="2.60.40.10">
    <property type="entry name" value="Immunoglobulins"/>
    <property type="match status" value="1"/>
</dbReference>
<proteinExistence type="predicted"/>
<keyword evidence="2" id="KW-1133">Transmembrane helix</keyword>
<protein>
    <submittedName>
        <fullName evidence="4">Cna B-type domain-containing protein</fullName>
    </submittedName>
</protein>
<dbReference type="Proteomes" id="UP001524944">
    <property type="component" value="Unassembled WGS sequence"/>
</dbReference>
<dbReference type="RefSeq" id="WP_257912667.1">
    <property type="nucleotide sequence ID" value="NZ_JANPWE010000002.1"/>
</dbReference>
<dbReference type="InterPro" id="IPR008454">
    <property type="entry name" value="Collagen-bd_Cna-like_B-typ_dom"/>
</dbReference>
<gene>
    <name evidence="4" type="ORF">NVS47_05970</name>
</gene>
<keyword evidence="2" id="KW-0472">Membrane</keyword>
<dbReference type="SUPFAM" id="SSF49478">
    <property type="entry name" value="Cna protein B-type domain"/>
    <property type="match status" value="1"/>
</dbReference>
<accession>A0ABT1Y569</accession>
<dbReference type="InterPro" id="IPR013783">
    <property type="entry name" value="Ig-like_fold"/>
</dbReference>
<organism evidence="4 5">
    <name type="scientific">Dehalobacterium formicoaceticum</name>
    <dbReference type="NCBI Taxonomy" id="51515"/>
    <lineage>
        <taxon>Bacteria</taxon>
        <taxon>Bacillati</taxon>
        <taxon>Bacillota</taxon>
        <taxon>Clostridia</taxon>
        <taxon>Eubacteriales</taxon>
        <taxon>Peptococcaceae</taxon>
        <taxon>Dehalobacterium</taxon>
    </lineage>
</organism>
<feature type="transmembrane region" description="Helical" evidence="2">
    <location>
        <begin position="352"/>
        <end position="374"/>
    </location>
</feature>
<reference evidence="4 5" key="1">
    <citation type="submission" date="2022-08" db="EMBL/GenBank/DDBJ databases">
        <title>Proteogenomics of the novel Dehalobacterium formicoaceticum strain EZ94 highlights a key role of methyltransferases during anaerobic dichloromethane degradation.</title>
        <authorList>
            <person name="Wasmund K."/>
        </authorList>
    </citation>
    <scope>NUCLEOTIDE SEQUENCE [LARGE SCALE GENOMIC DNA]</scope>
    <source>
        <strain evidence="4 5">EZ94</strain>
    </source>
</reference>
<evidence type="ECO:0000256" key="2">
    <source>
        <dbReference type="SAM" id="Phobius"/>
    </source>
</evidence>
<feature type="region of interest" description="Disordered" evidence="1">
    <location>
        <begin position="265"/>
        <end position="336"/>
    </location>
</feature>
<name>A0ABT1Y569_9FIRM</name>